<comment type="caution">
    <text evidence="1">The sequence shown here is derived from an EMBL/GenBank/DDBJ whole genome shotgun (WGS) entry which is preliminary data.</text>
</comment>
<dbReference type="Proteomes" id="UP000791080">
    <property type="component" value="Unassembled WGS sequence"/>
</dbReference>
<sequence>MNIVSAVVDNDWRYATTPAERDALVRLVVDEPHPAWASLLYVWSHRVSDDGRGPDWQLRVFTDPARGVGALNWIGPVRSGEPGPWDSLNPTPFDGEPVDFDPSVPLFFPPSASLPIEKVRRAVTEYFQTGRRPECVQWQPGMWY</sequence>
<protein>
    <submittedName>
        <fullName evidence="1">Immunity protein Imm1</fullName>
    </submittedName>
</protein>
<dbReference type="InterPro" id="IPR025680">
    <property type="entry name" value="DddI"/>
</dbReference>
<evidence type="ECO:0000313" key="2">
    <source>
        <dbReference type="Proteomes" id="UP000791080"/>
    </source>
</evidence>
<dbReference type="RefSeq" id="WP_026419416.1">
    <property type="nucleotide sequence ID" value="NZ_AUBJ02000001.1"/>
</dbReference>
<keyword evidence="2" id="KW-1185">Reference proteome</keyword>
<evidence type="ECO:0000313" key="1">
    <source>
        <dbReference type="EMBL" id="MCP2333567.1"/>
    </source>
</evidence>
<dbReference type="EMBL" id="AUBJ02000001">
    <property type="protein sequence ID" value="MCP2333567.1"/>
    <property type="molecule type" value="Genomic_DNA"/>
</dbReference>
<dbReference type="Pfam" id="PF14430">
    <property type="entry name" value="Imm1"/>
    <property type="match status" value="1"/>
</dbReference>
<accession>A0ABT1JM20</accession>
<reference evidence="1 2" key="1">
    <citation type="submission" date="2013-07" db="EMBL/GenBank/DDBJ databases">
        <authorList>
            <consortium name="DOE Joint Genome Institute"/>
            <person name="Reeve W."/>
            <person name="Huntemann M."/>
            <person name="Han J."/>
            <person name="Chen A."/>
            <person name="Kyrpides N."/>
            <person name="Mavromatis K."/>
            <person name="Markowitz V."/>
            <person name="Palaniappan K."/>
            <person name="Ivanova N."/>
            <person name="Schaumberg A."/>
            <person name="Pati A."/>
            <person name="Liolios K."/>
            <person name="Nordberg H.P."/>
            <person name="Cantor M.N."/>
            <person name="Hua S.X."/>
            <person name="Woyke T."/>
        </authorList>
    </citation>
    <scope>NUCLEOTIDE SEQUENCE [LARGE SCALE GENOMIC DNA]</scope>
    <source>
        <strain evidence="1 2">DSM 43889</strain>
    </source>
</reference>
<organism evidence="1 2">
    <name type="scientific">Actinoalloteichus caeruleus DSM 43889</name>
    <dbReference type="NCBI Taxonomy" id="1120930"/>
    <lineage>
        <taxon>Bacteria</taxon>
        <taxon>Bacillati</taxon>
        <taxon>Actinomycetota</taxon>
        <taxon>Actinomycetes</taxon>
        <taxon>Pseudonocardiales</taxon>
        <taxon>Pseudonocardiaceae</taxon>
        <taxon>Actinoalloteichus</taxon>
        <taxon>Actinoalloteichus cyanogriseus</taxon>
    </lineage>
</organism>
<reference evidence="1 2" key="2">
    <citation type="submission" date="2022-06" db="EMBL/GenBank/DDBJ databases">
        <title>Genomic Encyclopedia of Type Strains, Phase I: the one thousand microbial genomes (KMG-I) project.</title>
        <authorList>
            <person name="Kyrpides N."/>
        </authorList>
    </citation>
    <scope>NUCLEOTIDE SEQUENCE [LARGE SCALE GENOMIC DNA]</scope>
    <source>
        <strain evidence="1 2">DSM 43889</strain>
    </source>
</reference>
<proteinExistence type="predicted"/>
<name>A0ABT1JM20_ACTCY</name>
<gene>
    <name evidence="1" type="ORF">G443_003837</name>
</gene>